<evidence type="ECO:0008006" key="3">
    <source>
        <dbReference type="Google" id="ProtNLM"/>
    </source>
</evidence>
<name>A0AAW2QJS7_SESRA</name>
<feature type="region of interest" description="Disordered" evidence="1">
    <location>
        <begin position="55"/>
        <end position="103"/>
    </location>
</feature>
<reference evidence="2" key="2">
    <citation type="journal article" date="2024" name="Plant">
        <title>Genomic evolution and insights into agronomic trait innovations of Sesamum species.</title>
        <authorList>
            <person name="Miao H."/>
            <person name="Wang L."/>
            <person name="Qu L."/>
            <person name="Liu H."/>
            <person name="Sun Y."/>
            <person name="Le M."/>
            <person name="Wang Q."/>
            <person name="Wei S."/>
            <person name="Zheng Y."/>
            <person name="Lin W."/>
            <person name="Duan Y."/>
            <person name="Cao H."/>
            <person name="Xiong S."/>
            <person name="Wang X."/>
            <person name="Wei L."/>
            <person name="Li C."/>
            <person name="Ma Q."/>
            <person name="Ju M."/>
            <person name="Zhao R."/>
            <person name="Li G."/>
            <person name="Mu C."/>
            <person name="Tian Q."/>
            <person name="Mei H."/>
            <person name="Zhang T."/>
            <person name="Gao T."/>
            <person name="Zhang H."/>
        </authorList>
    </citation>
    <scope>NUCLEOTIDE SEQUENCE</scope>
    <source>
        <strain evidence="2">G02</strain>
    </source>
</reference>
<protein>
    <recommendedName>
        <fullName evidence="3">AT-hook motif nuclear-localized protein</fullName>
    </recommendedName>
</protein>
<comment type="caution">
    <text evidence="2">The sequence shown here is derived from an EMBL/GenBank/DDBJ whole genome shotgun (WGS) entry which is preliminary data.</text>
</comment>
<gene>
    <name evidence="2" type="ORF">Sradi_3655300</name>
</gene>
<organism evidence="2">
    <name type="scientific">Sesamum radiatum</name>
    <name type="common">Black benniseed</name>
    <dbReference type="NCBI Taxonomy" id="300843"/>
    <lineage>
        <taxon>Eukaryota</taxon>
        <taxon>Viridiplantae</taxon>
        <taxon>Streptophyta</taxon>
        <taxon>Embryophyta</taxon>
        <taxon>Tracheophyta</taxon>
        <taxon>Spermatophyta</taxon>
        <taxon>Magnoliopsida</taxon>
        <taxon>eudicotyledons</taxon>
        <taxon>Gunneridae</taxon>
        <taxon>Pentapetalae</taxon>
        <taxon>asterids</taxon>
        <taxon>lamiids</taxon>
        <taxon>Lamiales</taxon>
        <taxon>Pedaliaceae</taxon>
        <taxon>Sesamum</taxon>
    </lineage>
</organism>
<dbReference type="EMBL" id="JACGWJ010000015">
    <property type="protein sequence ID" value="KAL0367652.1"/>
    <property type="molecule type" value="Genomic_DNA"/>
</dbReference>
<feature type="compositionally biased region" description="Basic and acidic residues" evidence="1">
    <location>
        <begin position="94"/>
        <end position="103"/>
    </location>
</feature>
<proteinExistence type="predicted"/>
<reference evidence="2" key="1">
    <citation type="submission" date="2020-06" db="EMBL/GenBank/DDBJ databases">
        <authorList>
            <person name="Li T."/>
            <person name="Hu X."/>
            <person name="Zhang T."/>
            <person name="Song X."/>
            <person name="Zhang H."/>
            <person name="Dai N."/>
            <person name="Sheng W."/>
            <person name="Hou X."/>
            <person name="Wei L."/>
        </authorList>
    </citation>
    <scope>NUCLEOTIDE SEQUENCE</scope>
    <source>
        <strain evidence="2">G02</strain>
        <tissue evidence="2">Leaf</tissue>
    </source>
</reference>
<sequence>MNSSITNKVRAKKGTILENVLLELVNAEAGGFSTLRDNTSSTVIVHASVALAVRGPSGENTPAVHINAPANPPSPRVGGSSVAPGEPSKSNKRKKEEEKQKPE</sequence>
<evidence type="ECO:0000313" key="2">
    <source>
        <dbReference type="EMBL" id="KAL0367652.1"/>
    </source>
</evidence>
<evidence type="ECO:0000256" key="1">
    <source>
        <dbReference type="SAM" id="MobiDB-lite"/>
    </source>
</evidence>
<accession>A0AAW2QJS7</accession>
<dbReference type="AlphaFoldDB" id="A0AAW2QJS7"/>